<protein>
    <recommendedName>
        <fullName evidence="1">DUF1828 domain-containing protein</fullName>
    </recommendedName>
</protein>
<reference evidence="2 3" key="1">
    <citation type="submission" date="2015-02" db="EMBL/GenBank/DDBJ databases">
        <title>Draft genome sequence of Lactobacillus collinoides CUPV2371 isolated from a natural cider, the first genome sequence of a strain of this species.</title>
        <authorList>
            <person name="Puertas A.I."/>
            <person name="Spano G."/>
            <person name="Capozzi V."/>
            <person name="Lamontanara A."/>
            <person name="Orru L."/>
            <person name="Duenas M.T."/>
        </authorList>
    </citation>
    <scope>NUCLEOTIDE SEQUENCE [LARGE SCALE GENOMIC DNA]</scope>
    <source>
        <strain evidence="2 3">237</strain>
    </source>
</reference>
<dbReference type="AlphaFoldDB" id="A0A166G9E5"/>
<dbReference type="Pfam" id="PF08861">
    <property type="entry name" value="DUF1828"/>
    <property type="match status" value="1"/>
</dbReference>
<sequence length="276" mass="31690">MVIVERSEKMNELSTQIDHIAEEWLSFIKKSNEFKMVSDTELRINTPFTDPFGDSISLLIVLSNGIYTITDQGYTIWNLKSHGVDLTDKKSHRFQNLMSILNKNDTLLSESGEIIGRATRNEIPQTINDLTQTLIQVSDLIYLSRSNTRSVFLEDVNTYFKQQKNIYSILQGMSMQGQTQLNYNIDFVFNLTVNDRKFVNVYNSLSKALVEQLIGIWADTLNYRKSKQLGDIPFSIIVPAVPDEQRVFSESLLKHNIEVLPFNNKNDVQNKLAIRA</sequence>
<gene>
    <name evidence="2" type="ORF">TY91_12670</name>
</gene>
<dbReference type="PATRIC" id="fig|33960.6.peg.3235"/>
<evidence type="ECO:0000313" key="3">
    <source>
        <dbReference type="Proteomes" id="UP000076480"/>
    </source>
</evidence>
<name>A0A166G9E5_SECCO</name>
<evidence type="ECO:0000313" key="2">
    <source>
        <dbReference type="EMBL" id="KZL37595.1"/>
    </source>
</evidence>
<evidence type="ECO:0000259" key="1">
    <source>
        <dbReference type="Pfam" id="PF08861"/>
    </source>
</evidence>
<proteinExistence type="predicted"/>
<accession>A0A166G9E5</accession>
<keyword evidence="3" id="KW-1185">Reference proteome</keyword>
<dbReference type="Proteomes" id="UP000076480">
    <property type="component" value="Unassembled WGS sequence"/>
</dbReference>
<dbReference type="RefSeq" id="WP_063285629.1">
    <property type="nucleotide sequence ID" value="NZ_JYDC01000082.1"/>
</dbReference>
<dbReference type="InterPro" id="IPR014960">
    <property type="entry name" value="DUF1828"/>
</dbReference>
<comment type="caution">
    <text evidence="2">The sequence shown here is derived from an EMBL/GenBank/DDBJ whole genome shotgun (WGS) entry which is preliminary data.</text>
</comment>
<dbReference type="EMBL" id="JYDC01000082">
    <property type="protein sequence ID" value="KZL37595.1"/>
    <property type="molecule type" value="Genomic_DNA"/>
</dbReference>
<feature type="domain" description="DUF1828" evidence="1">
    <location>
        <begin position="46"/>
        <end position="137"/>
    </location>
</feature>
<organism evidence="2 3">
    <name type="scientific">Secundilactobacillus collinoides</name>
    <name type="common">Lactobacillus collinoides</name>
    <dbReference type="NCBI Taxonomy" id="33960"/>
    <lineage>
        <taxon>Bacteria</taxon>
        <taxon>Bacillati</taxon>
        <taxon>Bacillota</taxon>
        <taxon>Bacilli</taxon>
        <taxon>Lactobacillales</taxon>
        <taxon>Lactobacillaceae</taxon>
        <taxon>Secundilactobacillus</taxon>
    </lineage>
</organism>